<dbReference type="EC" id="6.3.3.2" evidence="4"/>
<dbReference type="PANTHER" id="PTHR23407:SF1">
    <property type="entry name" value="5-FORMYLTETRAHYDROFOLATE CYCLO-LIGASE"/>
    <property type="match status" value="1"/>
</dbReference>
<dbReference type="PANTHER" id="PTHR23407">
    <property type="entry name" value="ATPASE INHIBITOR/5-FORMYLTETRAHYDROFOLATE CYCLO-LIGASE"/>
    <property type="match status" value="1"/>
</dbReference>
<dbReference type="InterPro" id="IPR002698">
    <property type="entry name" value="FTHF_cligase"/>
</dbReference>
<dbReference type="AlphaFoldDB" id="A0A1C3WCR4"/>
<comment type="similarity">
    <text evidence="1 4">Belongs to the 5-formyltetrahydrofolate cyclo-ligase family.</text>
</comment>
<organism evidence="5 6">
    <name type="scientific">Rhizobium lusitanum</name>
    <dbReference type="NCBI Taxonomy" id="293958"/>
    <lineage>
        <taxon>Bacteria</taxon>
        <taxon>Pseudomonadati</taxon>
        <taxon>Pseudomonadota</taxon>
        <taxon>Alphaproteobacteria</taxon>
        <taxon>Hyphomicrobiales</taxon>
        <taxon>Rhizobiaceae</taxon>
        <taxon>Rhizobium/Agrobacterium group</taxon>
        <taxon>Rhizobium</taxon>
    </lineage>
</organism>
<name>A0A1C3WCR4_9HYPH</name>
<evidence type="ECO:0000256" key="2">
    <source>
        <dbReference type="ARBA" id="ARBA00022741"/>
    </source>
</evidence>
<comment type="cofactor">
    <cofactor evidence="4">
        <name>Mg(2+)</name>
        <dbReference type="ChEBI" id="CHEBI:18420"/>
    </cofactor>
</comment>
<dbReference type="GO" id="GO:0046872">
    <property type="term" value="F:metal ion binding"/>
    <property type="evidence" value="ECO:0007669"/>
    <property type="project" value="UniProtKB-KW"/>
</dbReference>
<gene>
    <name evidence="5" type="ORF">GA0061101_11077</name>
</gene>
<dbReference type="OrthoDB" id="9801938at2"/>
<dbReference type="Gene3D" id="3.40.50.10420">
    <property type="entry name" value="NagB/RpiA/CoA transferase-like"/>
    <property type="match status" value="1"/>
</dbReference>
<evidence type="ECO:0000313" key="5">
    <source>
        <dbReference type="EMBL" id="SCB37800.1"/>
    </source>
</evidence>
<dbReference type="GO" id="GO:0035999">
    <property type="term" value="P:tetrahydrofolate interconversion"/>
    <property type="evidence" value="ECO:0007669"/>
    <property type="project" value="TreeGrafter"/>
</dbReference>
<dbReference type="Proteomes" id="UP000199205">
    <property type="component" value="Unassembled WGS sequence"/>
</dbReference>
<accession>A0A1C3WCR4</accession>
<dbReference type="InterPro" id="IPR024185">
    <property type="entry name" value="FTHF_cligase-like_sf"/>
</dbReference>
<dbReference type="InterPro" id="IPR037171">
    <property type="entry name" value="NagB/RpiA_transferase-like"/>
</dbReference>
<evidence type="ECO:0000256" key="1">
    <source>
        <dbReference type="ARBA" id="ARBA00010638"/>
    </source>
</evidence>
<keyword evidence="4" id="KW-0479">Metal-binding</keyword>
<keyword evidence="4" id="KW-0460">Magnesium</keyword>
<dbReference type="NCBIfam" id="TIGR02727">
    <property type="entry name" value="MTHFS_bact"/>
    <property type="match status" value="1"/>
</dbReference>
<dbReference type="EMBL" id="FMAF01000010">
    <property type="protein sequence ID" value="SCB37800.1"/>
    <property type="molecule type" value="Genomic_DNA"/>
</dbReference>
<sequence length="225" mass="25120">MAKSDQTDEIAHEYASPACMLQEVDPAYSGISSSEDRVPDIFAWRKVQRQRLIDERKALSLAQRKDYARLIAAYLDQIVTDVAGKHVSLFWPFLGEPDLRGWMAALTARGADCLLPVVIAKAKPLLFRSWKMDERLERGVWNIPVPAEGKEAVPDVVIAPLVGFDARSFRLGYGGGFFDRTLAALDRKPLIIGVGFESQRIETIHPLAHDIPMDVIITQVGAYCR</sequence>
<evidence type="ECO:0000256" key="4">
    <source>
        <dbReference type="RuleBase" id="RU361279"/>
    </source>
</evidence>
<proteinExistence type="inferred from homology"/>
<comment type="catalytic activity">
    <reaction evidence="4">
        <text>(6S)-5-formyl-5,6,7,8-tetrahydrofolate + ATP = (6R)-5,10-methenyltetrahydrofolate + ADP + phosphate</text>
        <dbReference type="Rhea" id="RHEA:10488"/>
        <dbReference type="ChEBI" id="CHEBI:30616"/>
        <dbReference type="ChEBI" id="CHEBI:43474"/>
        <dbReference type="ChEBI" id="CHEBI:57455"/>
        <dbReference type="ChEBI" id="CHEBI:57457"/>
        <dbReference type="ChEBI" id="CHEBI:456216"/>
        <dbReference type="EC" id="6.3.3.2"/>
    </reaction>
</comment>
<dbReference type="GO" id="GO:0005524">
    <property type="term" value="F:ATP binding"/>
    <property type="evidence" value="ECO:0007669"/>
    <property type="project" value="UniProtKB-KW"/>
</dbReference>
<protein>
    <recommendedName>
        <fullName evidence="4">5-formyltetrahydrofolate cyclo-ligase</fullName>
        <ecNumber evidence="4">6.3.3.2</ecNumber>
    </recommendedName>
</protein>
<dbReference type="SUPFAM" id="SSF100950">
    <property type="entry name" value="NagB/RpiA/CoA transferase-like"/>
    <property type="match status" value="1"/>
</dbReference>
<keyword evidence="2 4" id="KW-0547">Nucleotide-binding</keyword>
<evidence type="ECO:0000313" key="6">
    <source>
        <dbReference type="Proteomes" id="UP000199205"/>
    </source>
</evidence>
<keyword evidence="3 4" id="KW-0067">ATP-binding</keyword>
<dbReference type="GO" id="GO:0009396">
    <property type="term" value="P:folic acid-containing compound biosynthetic process"/>
    <property type="evidence" value="ECO:0007669"/>
    <property type="project" value="TreeGrafter"/>
</dbReference>
<evidence type="ECO:0000256" key="3">
    <source>
        <dbReference type="ARBA" id="ARBA00022840"/>
    </source>
</evidence>
<dbReference type="Pfam" id="PF01812">
    <property type="entry name" value="5-FTHF_cyc-lig"/>
    <property type="match status" value="1"/>
</dbReference>
<dbReference type="GO" id="GO:0030272">
    <property type="term" value="F:5-formyltetrahydrofolate cyclo-ligase activity"/>
    <property type="evidence" value="ECO:0007669"/>
    <property type="project" value="UniProtKB-EC"/>
</dbReference>
<reference evidence="5 6" key="1">
    <citation type="submission" date="2016-08" db="EMBL/GenBank/DDBJ databases">
        <authorList>
            <person name="Seilhamer J.J."/>
        </authorList>
    </citation>
    <scope>NUCLEOTIDE SEQUENCE [LARGE SCALE GENOMIC DNA]</scope>
    <source>
        <strain evidence="5 6">P1-7</strain>
    </source>
</reference>